<accession>A0AA36G716</accession>
<dbReference type="SMART" id="SM00034">
    <property type="entry name" value="CLECT"/>
    <property type="match status" value="1"/>
</dbReference>
<feature type="non-terminal residue" evidence="3">
    <location>
        <position position="1"/>
    </location>
</feature>
<feature type="chain" id="PRO_5041313883" description="C-type lectin domain-containing protein" evidence="1">
    <location>
        <begin position="22"/>
        <end position="552"/>
    </location>
</feature>
<gene>
    <name evidence="3" type="ORF">MSPICULIGERA_LOCUS20175</name>
</gene>
<organism evidence="3 4">
    <name type="scientific">Mesorhabditis spiculigera</name>
    <dbReference type="NCBI Taxonomy" id="96644"/>
    <lineage>
        <taxon>Eukaryota</taxon>
        <taxon>Metazoa</taxon>
        <taxon>Ecdysozoa</taxon>
        <taxon>Nematoda</taxon>
        <taxon>Chromadorea</taxon>
        <taxon>Rhabditida</taxon>
        <taxon>Rhabditina</taxon>
        <taxon>Rhabditomorpha</taxon>
        <taxon>Rhabditoidea</taxon>
        <taxon>Rhabditidae</taxon>
        <taxon>Mesorhabditinae</taxon>
        <taxon>Mesorhabditis</taxon>
    </lineage>
</organism>
<dbReference type="PANTHER" id="PTHR22801">
    <property type="entry name" value="LITHOSTATHINE"/>
    <property type="match status" value="1"/>
</dbReference>
<dbReference type="PROSITE" id="PS50092">
    <property type="entry name" value="TSP1"/>
    <property type="match status" value="2"/>
</dbReference>
<keyword evidence="4" id="KW-1185">Reference proteome</keyword>
<feature type="domain" description="C-type lectin" evidence="2">
    <location>
        <begin position="327"/>
        <end position="454"/>
    </location>
</feature>
<dbReference type="InterPro" id="IPR016186">
    <property type="entry name" value="C-type_lectin-like/link_sf"/>
</dbReference>
<evidence type="ECO:0000259" key="2">
    <source>
        <dbReference type="PROSITE" id="PS50041"/>
    </source>
</evidence>
<comment type="caution">
    <text evidence="3">The sequence shown here is derived from an EMBL/GenBank/DDBJ whole genome shotgun (WGS) entry which is preliminary data.</text>
</comment>
<dbReference type="SUPFAM" id="SSF56436">
    <property type="entry name" value="C-type lectin-like"/>
    <property type="match status" value="3"/>
</dbReference>
<evidence type="ECO:0000313" key="4">
    <source>
        <dbReference type="Proteomes" id="UP001177023"/>
    </source>
</evidence>
<dbReference type="InterPro" id="IPR016187">
    <property type="entry name" value="CTDL_fold"/>
</dbReference>
<dbReference type="Gene3D" id="3.10.100.10">
    <property type="entry name" value="Mannose-Binding Protein A, subunit A"/>
    <property type="match status" value="1"/>
</dbReference>
<reference evidence="3" key="1">
    <citation type="submission" date="2023-06" db="EMBL/GenBank/DDBJ databases">
        <authorList>
            <person name="Delattre M."/>
        </authorList>
    </citation>
    <scope>NUCLEOTIDE SEQUENCE</scope>
    <source>
        <strain evidence="3">AF72</strain>
    </source>
</reference>
<dbReference type="Proteomes" id="UP001177023">
    <property type="component" value="Unassembled WGS sequence"/>
</dbReference>
<dbReference type="InterPro" id="IPR050801">
    <property type="entry name" value="Ca-Dep_Lectins_ImmuneDev"/>
</dbReference>
<dbReference type="AlphaFoldDB" id="A0AA36G716"/>
<dbReference type="PANTHER" id="PTHR22801:SF63">
    <property type="entry name" value="C-TYPE LECTIN DOMAIN-CONTAINING PROTEIN"/>
    <property type="match status" value="1"/>
</dbReference>
<dbReference type="InterPro" id="IPR000884">
    <property type="entry name" value="TSP1_rpt"/>
</dbReference>
<keyword evidence="1" id="KW-0732">Signal</keyword>
<dbReference type="InterPro" id="IPR001304">
    <property type="entry name" value="C-type_lectin-like"/>
</dbReference>
<dbReference type="PROSITE" id="PS50041">
    <property type="entry name" value="C_TYPE_LECTIN_2"/>
    <property type="match status" value="1"/>
</dbReference>
<name>A0AA36G716_9BILA</name>
<evidence type="ECO:0000256" key="1">
    <source>
        <dbReference type="SAM" id="SignalP"/>
    </source>
</evidence>
<proteinExistence type="predicted"/>
<feature type="signal peptide" evidence="1">
    <location>
        <begin position="1"/>
        <end position="21"/>
    </location>
</feature>
<dbReference type="CDD" id="cd00037">
    <property type="entry name" value="CLECT"/>
    <property type="match status" value="1"/>
</dbReference>
<sequence>MLRKWIVFSVLVVAGFAQTEGTRCNCGPDNAGYWGAWEDVGDCTARSWYNITSAPITELSRVLENKYTCGYCGRQVQLRRCLSIDRGCPCIGDAVRQVPCNKTMCSGIGTAVCCAPFSLQGDSCGPDPQPDPVPVTDPYANDAECGTWSNWTDVGDCPRVVYYVPDGAPAWKVIPSCGFYEQQVQQRTCLSAARNCPCDGDEYRWKPCGGDICPFPVTTCGNGTKKEKVEIQINSCSELADQGYTEIAGSCYKIVVTEANYWDSNEICKRDHCSSHIGQIRCLAENMNILRFARNSSVIQAKYNSSLADCYQKLSTKSCEENGFTNVGGSCYKIIVVNATFTDAQKQCAALDPCATLGRMRCNEEAIGIIDLIRNAKQLTSRINKTYDLFTQQMWIGLYDVHEKVPKWADGYPDTGFTYWGGSEPNGANEQCTEAMLVETPCFDPADWLDVSCELKMYAALCELPLQTSGQVCVDERTTPSPIVTTRKPCDPTIICDEKAGYRLMNGSCYKILEVNSTFWEADQLCKQDSCRARLGSIRCEAENQNVVGINS</sequence>
<evidence type="ECO:0000313" key="3">
    <source>
        <dbReference type="EMBL" id="CAJ0582032.1"/>
    </source>
</evidence>
<dbReference type="EMBL" id="CATQJA010002664">
    <property type="protein sequence ID" value="CAJ0582032.1"/>
    <property type="molecule type" value="Genomic_DNA"/>
</dbReference>
<protein>
    <recommendedName>
        <fullName evidence="2">C-type lectin domain-containing protein</fullName>
    </recommendedName>
</protein>